<accession>A0A0R3R980</accession>
<dbReference type="EMBL" id="UZAG01021335">
    <property type="protein sequence ID" value="VDO50044.1"/>
    <property type="molecule type" value="Genomic_DNA"/>
</dbReference>
<name>A0A0R3R980_9BILA</name>
<reference evidence="3" key="1">
    <citation type="submission" date="2017-02" db="UniProtKB">
        <authorList>
            <consortium name="WormBaseParasite"/>
        </authorList>
    </citation>
    <scope>IDENTIFICATION</scope>
</reference>
<dbReference type="WBParaSite" id="BTMF_0001659001-mRNA-1">
    <property type="protein sequence ID" value="BTMF_0001659001-mRNA-1"/>
    <property type="gene ID" value="BTMF_0001659001"/>
</dbReference>
<dbReference type="AlphaFoldDB" id="A0A0R3R980"/>
<gene>
    <name evidence="1" type="ORF">BTMF_LOCUS14566</name>
</gene>
<evidence type="ECO:0000313" key="1">
    <source>
        <dbReference type="EMBL" id="VDO50044.1"/>
    </source>
</evidence>
<dbReference type="Proteomes" id="UP000280834">
    <property type="component" value="Unassembled WGS sequence"/>
</dbReference>
<organism evidence="3">
    <name type="scientific">Brugia timori</name>
    <dbReference type="NCBI Taxonomy" id="42155"/>
    <lineage>
        <taxon>Eukaryota</taxon>
        <taxon>Metazoa</taxon>
        <taxon>Ecdysozoa</taxon>
        <taxon>Nematoda</taxon>
        <taxon>Chromadorea</taxon>
        <taxon>Rhabditida</taxon>
        <taxon>Spirurina</taxon>
        <taxon>Spiruromorpha</taxon>
        <taxon>Filarioidea</taxon>
        <taxon>Onchocercidae</taxon>
        <taxon>Brugia</taxon>
    </lineage>
</organism>
<keyword evidence="2" id="KW-1185">Reference proteome</keyword>
<reference evidence="1 2" key="2">
    <citation type="submission" date="2018-11" db="EMBL/GenBank/DDBJ databases">
        <authorList>
            <consortium name="Pathogen Informatics"/>
        </authorList>
    </citation>
    <scope>NUCLEOTIDE SEQUENCE [LARGE SCALE GENOMIC DNA]</scope>
</reference>
<evidence type="ECO:0000313" key="3">
    <source>
        <dbReference type="WBParaSite" id="BTMF_0001659001-mRNA-1"/>
    </source>
</evidence>
<sequence length="46" mass="5344">MYSRKKSSKRKKNRKFSLVKSFRKMSKRAISLPSTYMASSSKTEAP</sequence>
<dbReference type="STRING" id="42155.A0A0R3R980"/>
<proteinExistence type="predicted"/>
<protein>
    <submittedName>
        <fullName evidence="3">Ovule protein</fullName>
    </submittedName>
</protein>
<evidence type="ECO:0000313" key="2">
    <source>
        <dbReference type="Proteomes" id="UP000280834"/>
    </source>
</evidence>